<evidence type="ECO:0000256" key="2">
    <source>
        <dbReference type="ARBA" id="ARBA00004167"/>
    </source>
</evidence>
<evidence type="ECO:0000256" key="8">
    <source>
        <dbReference type="ARBA" id="ARBA00023033"/>
    </source>
</evidence>
<dbReference type="AlphaFoldDB" id="A0AAV6W1N2"/>
<sequence>MAWIWTTISLVLFLMYLLQKLLNLKTKKRLPPGPRGLPILGHLHLLGKNPYQDLSHLARKHGPIMYMRFGFVPTIVISSPAAAELILKTHDLVFASRPPHEPSKYGLYGQRNLVFAPYGPYWRYMRKVCTSELFSNLRINQLQPMRKAELGLLINSLRQAAELGEIVNVTSRVSDLSTDILCLMLFGRKYADGDLDEKGFKYVIKEGMEVGAVFNLGDYFPYLGVLDPQGLNRHTKRLSKILDGFLEKLIDDHILNKQNGKQTRDFVDTLIAIMESGEVEFEFDRRHIKAVLLTQWITDTRGIDLARGNSSPRTAHSRY</sequence>
<feature type="chain" id="PRO_5043372486" description="Cytochrome P450" evidence="10">
    <location>
        <begin position="24"/>
        <end position="319"/>
    </location>
</feature>
<dbReference type="InterPro" id="IPR001128">
    <property type="entry name" value="Cyt_P450"/>
</dbReference>
<evidence type="ECO:0000256" key="4">
    <source>
        <dbReference type="ARBA" id="ARBA00022617"/>
    </source>
</evidence>
<dbReference type="Proteomes" id="UP000826271">
    <property type="component" value="Unassembled WGS sequence"/>
</dbReference>
<keyword evidence="9" id="KW-0472">Membrane</keyword>
<evidence type="ECO:0008006" key="13">
    <source>
        <dbReference type="Google" id="ProtNLM"/>
    </source>
</evidence>
<proteinExistence type="inferred from homology"/>
<dbReference type="InterPro" id="IPR002401">
    <property type="entry name" value="Cyt_P450_E_grp-I"/>
</dbReference>
<keyword evidence="5" id="KW-0479">Metal-binding</keyword>
<dbReference type="GO" id="GO:0020037">
    <property type="term" value="F:heme binding"/>
    <property type="evidence" value="ECO:0007669"/>
    <property type="project" value="InterPro"/>
</dbReference>
<reference evidence="11" key="1">
    <citation type="submission" date="2019-10" db="EMBL/GenBank/DDBJ databases">
        <authorList>
            <person name="Zhang R."/>
            <person name="Pan Y."/>
            <person name="Wang J."/>
            <person name="Ma R."/>
            <person name="Yu S."/>
        </authorList>
    </citation>
    <scope>NUCLEOTIDE SEQUENCE</scope>
    <source>
        <strain evidence="11">LA-IB0</strain>
        <tissue evidence="11">Leaf</tissue>
    </source>
</reference>
<organism evidence="11 12">
    <name type="scientific">Buddleja alternifolia</name>
    <dbReference type="NCBI Taxonomy" id="168488"/>
    <lineage>
        <taxon>Eukaryota</taxon>
        <taxon>Viridiplantae</taxon>
        <taxon>Streptophyta</taxon>
        <taxon>Embryophyta</taxon>
        <taxon>Tracheophyta</taxon>
        <taxon>Spermatophyta</taxon>
        <taxon>Magnoliopsida</taxon>
        <taxon>eudicotyledons</taxon>
        <taxon>Gunneridae</taxon>
        <taxon>Pentapetalae</taxon>
        <taxon>asterids</taxon>
        <taxon>lamiids</taxon>
        <taxon>Lamiales</taxon>
        <taxon>Scrophulariaceae</taxon>
        <taxon>Buddlejeae</taxon>
        <taxon>Buddleja</taxon>
    </lineage>
</organism>
<keyword evidence="8" id="KW-0503">Monooxygenase</keyword>
<accession>A0AAV6W1N2</accession>
<dbReference type="Gene3D" id="1.10.630.10">
    <property type="entry name" value="Cytochrome P450"/>
    <property type="match status" value="1"/>
</dbReference>
<keyword evidence="7" id="KW-0408">Iron</keyword>
<keyword evidence="12" id="KW-1185">Reference proteome</keyword>
<evidence type="ECO:0000313" key="12">
    <source>
        <dbReference type="Proteomes" id="UP000826271"/>
    </source>
</evidence>
<protein>
    <recommendedName>
        <fullName evidence="13">Cytochrome P450</fullName>
    </recommendedName>
</protein>
<keyword evidence="10" id="KW-0732">Signal</keyword>
<dbReference type="InterPro" id="IPR036396">
    <property type="entry name" value="Cyt_P450_sf"/>
</dbReference>
<comment type="caution">
    <text evidence="11">The sequence shown here is derived from an EMBL/GenBank/DDBJ whole genome shotgun (WGS) entry which is preliminary data.</text>
</comment>
<dbReference type="SUPFAM" id="SSF48264">
    <property type="entry name" value="Cytochrome P450"/>
    <property type="match status" value="1"/>
</dbReference>
<dbReference type="GO" id="GO:0005506">
    <property type="term" value="F:iron ion binding"/>
    <property type="evidence" value="ECO:0007669"/>
    <property type="project" value="InterPro"/>
</dbReference>
<name>A0AAV6W1N2_9LAMI</name>
<evidence type="ECO:0000256" key="7">
    <source>
        <dbReference type="ARBA" id="ARBA00023004"/>
    </source>
</evidence>
<dbReference type="EMBL" id="WHWC01000018">
    <property type="protein sequence ID" value="KAG8364691.1"/>
    <property type="molecule type" value="Genomic_DNA"/>
</dbReference>
<dbReference type="GO" id="GO:0004497">
    <property type="term" value="F:monooxygenase activity"/>
    <property type="evidence" value="ECO:0007669"/>
    <property type="project" value="UniProtKB-KW"/>
</dbReference>
<comment type="subcellular location">
    <subcellularLocation>
        <location evidence="2">Membrane</location>
        <topology evidence="2">Single-pass membrane protein</topology>
    </subcellularLocation>
</comment>
<evidence type="ECO:0000256" key="9">
    <source>
        <dbReference type="ARBA" id="ARBA00023136"/>
    </source>
</evidence>
<evidence type="ECO:0000256" key="3">
    <source>
        <dbReference type="ARBA" id="ARBA00010617"/>
    </source>
</evidence>
<gene>
    <name evidence="11" type="ORF">BUALT_Bualt18G0024800</name>
</gene>
<comment type="cofactor">
    <cofactor evidence="1">
        <name>heme</name>
        <dbReference type="ChEBI" id="CHEBI:30413"/>
    </cofactor>
</comment>
<feature type="signal peptide" evidence="10">
    <location>
        <begin position="1"/>
        <end position="23"/>
    </location>
</feature>
<evidence type="ECO:0000256" key="6">
    <source>
        <dbReference type="ARBA" id="ARBA00023002"/>
    </source>
</evidence>
<dbReference type="GO" id="GO:0016020">
    <property type="term" value="C:membrane"/>
    <property type="evidence" value="ECO:0007669"/>
    <property type="project" value="UniProtKB-SubCell"/>
</dbReference>
<dbReference type="PANTHER" id="PTHR47943:SF2">
    <property type="entry name" value="CYTOCHROME P450"/>
    <property type="match status" value="1"/>
</dbReference>
<keyword evidence="6" id="KW-0560">Oxidoreductase</keyword>
<dbReference type="PANTHER" id="PTHR47943">
    <property type="entry name" value="CYTOCHROME P450 93A3-LIKE"/>
    <property type="match status" value="1"/>
</dbReference>
<comment type="similarity">
    <text evidence="3">Belongs to the cytochrome P450 family.</text>
</comment>
<evidence type="ECO:0000256" key="10">
    <source>
        <dbReference type="SAM" id="SignalP"/>
    </source>
</evidence>
<keyword evidence="4" id="KW-0349">Heme</keyword>
<dbReference type="PRINTS" id="PR00463">
    <property type="entry name" value="EP450I"/>
</dbReference>
<evidence type="ECO:0000313" key="11">
    <source>
        <dbReference type="EMBL" id="KAG8364691.1"/>
    </source>
</evidence>
<dbReference type="GO" id="GO:0016705">
    <property type="term" value="F:oxidoreductase activity, acting on paired donors, with incorporation or reduction of molecular oxygen"/>
    <property type="evidence" value="ECO:0007669"/>
    <property type="project" value="InterPro"/>
</dbReference>
<evidence type="ECO:0000256" key="5">
    <source>
        <dbReference type="ARBA" id="ARBA00022723"/>
    </source>
</evidence>
<dbReference type="Pfam" id="PF00067">
    <property type="entry name" value="p450"/>
    <property type="match status" value="1"/>
</dbReference>
<evidence type="ECO:0000256" key="1">
    <source>
        <dbReference type="ARBA" id="ARBA00001971"/>
    </source>
</evidence>